<name>A0ACC0BF95_CATRO</name>
<gene>
    <name evidence="1" type="ORF">M9H77_11705</name>
</gene>
<accession>A0ACC0BF95</accession>
<proteinExistence type="predicted"/>
<dbReference type="EMBL" id="CM044703">
    <property type="protein sequence ID" value="KAI5671341.1"/>
    <property type="molecule type" value="Genomic_DNA"/>
</dbReference>
<keyword evidence="2" id="KW-1185">Reference proteome</keyword>
<reference evidence="2" key="1">
    <citation type="journal article" date="2023" name="Nat. Plants">
        <title>Single-cell RNA sequencing provides a high-resolution roadmap for understanding the multicellular compartmentation of specialized metabolism.</title>
        <authorList>
            <person name="Sun S."/>
            <person name="Shen X."/>
            <person name="Li Y."/>
            <person name="Li Y."/>
            <person name="Wang S."/>
            <person name="Li R."/>
            <person name="Zhang H."/>
            <person name="Shen G."/>
            <person name="Guo B."/>
            <person name="Wei J."/>
            <person name="Xu J."/>
            <person name="St-Pierre B."/>
            <person name="Chen S."/>
            <person name="Sun C."/>
        </authorList>
    </citation>
    <scope>NUCLEOTIDE SEQUENCE [LARGE SCALE GENOMIC DNA]</scope>
</reference>
<evidence type="ECO:0000313" key="2">
    <source>
        <dbReference type="Proteomes" id="UP001060085"/>
    </source>
</evidence>
<dbReference type="Proteomes" id="UP001060085">
    <property type="component" value="Linkage Group LG03"/>
</dbReference>
<comment type="caution">
    <text evidence="1">The sequence shown here is derived from an EMBL/GenBank/DDBJ whole genome shotgun (WGS) entry which is preliminary data.</text>
</comment>
<sequence>MAVENGSSKKWCFRGNEALVKSSAITVRGVLNMVMENLDPNETRPVIPLGHGDPSAFPCFKTTPVAEKAISNALFSAKFNGYSPTVGVLPARKALAEYLSRDLPYHLSPDDIYLTCGCAQAIEVILTALACPNANILFPKPGFPYYEACASVSGLEYRHFDLLPENNWEVDLDAVEALSDENTVAMVIINPGNPCGNVYSQQHLKKVAETARKLGIIVISDEVYDHLAFGSNPFMPMGVFGSIAPVITLGSISKRWIVPGWRLGWLVTNDPNGILKKHGVVDSVKGFLNISTDPATFVQGALPEILERTKEDFFSKIVAILKDSASLSYAKVKEIPCLTCPSKPEGSMFLMVKLNLSTLDSIQDDVDFCVKLAKEESVIVLPGVAVGLKNWLRITFAIEPSSLNDGLSRLKAFCERHVKKE</sequence>
<protein>
    <submittedName>
        <fullName evidence="1">Uncharacterized protein</fullName>
    </submittedName>
</protein>
<evidence type="ECO:0000313" key="1">
    <source>
        <dbReference type="EMBL" id="KAI5671341.1"/>
    </source>
</evidence>
<organism evidence="1 2">
    <name type="scientific">Catharanthus roseus</name>
    <name type="common">Madagascar periwinkle</name>
    <name type="synonym">Vinca rosea</name>
    <dbReference type="NCBI Taxonomy" id="4058"/>
    <lineage>
        <taxon>Eukaryota</taxon>
        <taxon>Viridiplantae</taxon>
        <taxon>Streptophyta</taxon>
        <taxon>Embryophyta</taxon>
        <taxon>Tracheophyta</taxon>
        <taxon>Spermatophyta</taxon>
        <taxon>Magnoliopsida</taxon>
        <taxon>eudicotyledons</taxon>
        <taxon>Gunneridae</taxon>
        <taxon>Pentapetalae</taxon>
        <taxon>asterids</taxon>
        <taxon>lamiids</taxon>
        <taxon>Gentianales</taxon>
        <taxon>Apocynaceae</taxon>
        <taxon>Rauvolfioideae</taxon>
        <taxon>Vinceae</taxon>
        <taxon>Catharanthinae</taxon>
        <taxon>Catharanthus</taxon>
    </lineage>
</organism>